<organism evidence="1">
    <name type="scientific">Opuntia streptacantha</name>
    <name type="common">Prickly pear cactus</name>
    <name type="synonym">Opuntia cardona</name>
    <dbReference type="NCBI Taxonomy" id="393608"/>
    <lineage>
        <taxon>Eukaryota</taxon>
        <taxon>Viridiplantae</taxon>
        <taxon>Streptophyta</taxon>
        <taxon>Embryophyta</taxon>
        <taxon>Tracheophyta</taxon>
        <taxon>Spermatophyta</taxon>
        <taxon>Magnoliopsida</taxon>
        <taxon>eudicotyledons</taxon>
        <taxon>Gunneridae</taxon>
        <taxon>Pentapetalae</taxon>
        <taxon>Caryophyllales</taxon>
        <taxon>Cactineae</taxon>
        <taxon>Cactaceae</taxon>
        <taxon>Opuntioideae</taxon>
        <taxon>Opuntia</taxon>
    </lineage>
</organism>
<accession>A0A7C9EY93</accession>
<reference evidence="1" key="1">
    <citation type="journal article" date="2013" name="J. Plant Res.">
        <title>Effect of fungi and light on seed germination of three Opuntia species from semiarid lands of central Mexico.</title>
        <authorList>
            <person name="Delgado-Sanchez P."/>
            <person name="Jimenez-Bremont J.F."/>
            <person name="Guerrero-Gonzalez Mde L."/>
            <person name="Flores J."/>
        </authorList>
    </citation>
    <scope>NUCLEOTIDE SEQUENCE</scope>
    <source>
        <tissue evidence="1">Cladode</tissue>
    </source>
</reference>
<reference evidence="1" key="2">
    <citation type="submission" date="2020-07" db="EMBL/GenBank/DDBJ databases">
        <authorList>
            <person name="Vera ALvarez R."/>
            <person name="Arias-Moreno D.M."/>
            <person name="Jimenez-Jacinto V."/>
            <person name="Jimenez-Bremont J.F."/>
            <person name="Swaminathan K."/>
            <person name="Moose S.P."/>
            <person name="Guerrero-Gonzalez M.L."/>
            <person name="Marino-Ramirez L."/>
            <person name="Landsman D."/>
            <person name="Rodriguez-Kessler M."/>
            <person name="Delgado-Sanchez P."/>
        </authorList>
    </citation>
    <scope>NUCLEOTIDE SEQUENCE</scope>
    <source>
        <tissue evidence="1">Cladode</tissue>
    </source>
</reference>
<evidence type="ECO:0000313" key="1">
    <source>
        <dbReference type="EMBL" id="MBA4673028.1"/>
    </source>
</evidence>
<sequence length="107" mass="11668">MDLFQHHQTQHQLSEEQVLYPSKDQIPHAVDSCRDVTGELLTGPASARCGSLPPNVALQRPVVGHNLDLCYNEPTLKLPPEMSCPVTDVDLPLHGAAIRTLSGHISL</sequence>
<proteinExistence type="predicted"/>
<name>A0A7C9EY93_OPUST</name>
<dbReference type="EMBL" id="GISG01257338">
    <property type="protein sequence ID" value="MBA4673028.1"/>
    <property type="molecule type" value="Transcribed_RNA"/>
</dbReference>
<protein>
    <submittedName>
        <fullName evidence="1">Uncharacterized protein</fullName>
    </submittedName>
</protein>
<dbReference type="AlphaFoldDB" id="A0A7C9EY93"/>